<evidence type="ECO:0008006" key="7">
    <source>
        <dbReference type="Google" id="ProtNLM"/>
    </source>
</evidence>
<evidence type="ECO:0000256" key="3">
    <source>
        <dbReference type="SAM" id="MobiDB-lite"/>
    </source>
</evidence>
<dbReference type="GO" id="GO:0016020">
    <property type="term" value="C:membrane"/>
    <property type="evidence" value="ECO:0007669"/>
    <property type="project" value="UniProtKB-SubCell"/>
</dbReference>
<dbReference type="AlphaFoldDB" id="A0A367EKK5"/>
<keyword evidence="4" id="KW-1133">Transmembrane helix</keyword>
<keyword evidence="4" id="KW-0812">Transmembrane</keyword>
<dbReference type="RefSeq" id="WP_114024454.1">
    <property type="nucleotide sequence ID" value="NZ_QOIN01000050.1"/>
</dbReference>
<evidence type="ECO:0000313" key="5">
    <source>
        <dbReference type="EMBL" id="RCG18626.1"/>
    </source>
</evidence>
<feature type="region of interest" description="Disordered" evidence="3">
    <location>
        <begin position="244"/>
        <end position="263"/>
    </location>
</feature>
<dbReference type="PANTHER" id="PTHR37042">
    <property type="entry name" value="OUTER MEMBRANE PROTEIN RV1973"/>
    <property type="match status" value="1"/>
</dbReference>
<name>A0A367EKK5_9ACTN</name>
<evidence type="ECO:0000256" key="2">
    <source>
        <dbReference type="ARBA" id="ARBA00023136"/>
    </source>
</evidence>
<gene>
    <name evidence="5" type="ORF">DTL70_26090</name>
</gene>
<proteinExistence type="predicted"/>
<comment type="caution">
    <text evidence="5">The sequence shown here is derived from an EMBL/GenBank/DDBJ whole genome shotgun (WGS) entry which is preliminary data.</text>
</comment>
<evidence type="ECO:0000256" key="1">
    <source>
        <dbReference type="ARBA" id="ARBA00004370"/>
    </source>
</evidence>
<protein>
    <recommendedName>
        <fullName evidence="7">Mce-associated membrane protein</fullName>
    </recommendedName>
</protein>
<dbReference type="Proteomes" id="UP000252914">
    <property type="component" value="Unassembled WGS sequence"/>
</dbReference>
<feature type="compositionally biased region" description="Basic and acidic residues" evidence="3">
    <location>
        <begin position="40"/>
        <end position="59"/>
    </location>
</feature>
<feature type="compositionally biased region" description="Basic and acidic residues" evidence="3">
    <location>
        <begin position="15"/>
        <end position="25"/>
    </location>
</feature>
<keyword evidence="6" id="KW-1185">Reference proteome</keyword>
<sequence length="294" mass="30948">MSTTRHLVNRRRRLADRPRTDRAPQPDRPAPTPPAPGPEPRLEDSGAEKRRDTASRDIEPPADVESAAGVGPTADVESAADEPGAHERGRRTPAPPARLARLVRGRASRGRGLLLVCAALTLLLGGFAAWAATEAAGLRDAASAHNTALADAAGTSRVKGEVTSAVNALFSYDHAKPGKNEDAARRLLTGKAVEQHRELLAAVRKQGREQKLVLTTTVTDSAVTALEGDRARVLLFADQHSARTGARGEHKAKADGKKADGGAEDDATYAGAMLAVNAVRQDGTWKIAAIDTLS</sequence>
<organism evidence="5 6">
    <name type="scientific">Streptomyces diacarni</name>
    <dbReference type="NCBI Taxonomy" id="2800381"/>
    <lineage>
        <taxon>Bacteria</taxon>
        <taxon>Bacillati</taxon>
        <taxon>Actinomycetota</taxon>
        <taxon>Actinomycetes</taxon>
        <taxon>Kitasatosporales</taxon>
        <taxon>Streptomycetaceae</taxon>
        <taxon>Streptomyces</taxon>
    </lineage>
</organism>
<feature type="transmembrane region" description="Helical" evidence="4">
    <location>
        <begin position="112"/>
        <end position="132"/>
    </location>
</feature>
<reference evidence="5 6" key="1">
    <citation type="submission" date="2018-06" db="EMBL/GenBank/DDBJ databases">
        <title>Streptomyces reniochalinae sp. nov. and Streptomyces diacarnus sp. nov. from marine sponges.</title>
        <authorList>
            <person name="Li L."/>
        </authorList>
    </citation>
    <scope>NUCLEOTIDE SEQUENCE [LARGE SCALE GENOMIC DNA]</scope>
    <source>
        <strain evidence="5 6">LHW51701</strain>
    </source>
</reference>
<feature type="compositionally biased region" description="Pro residues" evidence="3">
    <location>
        <begin position="26"/>
        <end position="39"/>
    </location>
</feature>
<evidence type="ECO:0000256" key="4">
    <source>
        <dbReference type="SAM" id="Phobius"/>
    </source>
</evidence>
<accession>A0A367EKK5</accession>
<feature type="region of interest" description="Disordered" evidence="3">
    <location>
        <begin position="1"/>
        <end position="97"/>
    </location>
</feature>
<feature type="compositionally biased region" description="Basic and acidic residues" evidence="3">
    <location>
        <begin position="246"/>
        <end position="261"/>
    </location>
</feature>
<keyword evidence="2 4" id="KW-0472">Membrane</keyword>
<evidence type="ECO:0000313" key="6">
    <source>
        <dbReference type="Proteomes" id="UP000252914"/>
    </source>
</evidence>
<dbReference type="PANTHER" id="PTHR37042:SF4">
    <property type="entry name" value="OUTER MEMBRANE PROTEIN RV1973"/>
    <property type="match status" value="1"/>
</dbReference>
<dbReference type="EMBL" id="QOIN01000050">
    <property type="protein sequence ID" value="RCG18626.1"/>
    <property type="molecule type" value="Genomic_DNA"/>
</dbReference>
<comment type="subcellular location">
    <subcellularLocation>
        <location evidence="1">Membrane</location>
    </subcellularLocation>
</comment>